<dbReference type="Proteomes" id="UP000799429">
    <property type="component" value="Unassembled WGS sequence"/>
</dbReference>
<feature type="compositionally biased region" description="Polar residues" evidence="1">
    <location>
        <begin position="467"/>
        <end position="477"/>
    </location>
</feature>
<accession>A0A9P4VR91</accession>
<evidence type="ECO:0000313" key="2">
    <source>
        <dbReference type="EMBL" id="KAF2842681.1"/>
    </source>
</evidence>
<gene>
    <name evidence="2" type="ORF">M501DRAFT_1012083</name>
</gene>
<evidence type="ECO:0000256" key="1">
    <source>
        <dbReference type="SAM" id="MobiDB-lite"/>
    </source>
</evidence>
<proteinExistence type="predicted"/>
<feature type="compositionally biased region" description="Polar residues" evidence="1">
    <location>
        <begin position="423"/>
        <end position="438"/>
    </location>
</feature>
<sequence>MVKYVSIRSRPSSLSHTIYEALVSRAIEHKLSDLLTPSVLLPLRAKAEPAEVTPTLFKILRIQDRGWSKEDWQAWIDNLGVVEWKDLIETLDQGEIKEWITGPADDEVDEEGMAEEQGCLLDSFEIGNLLLQNLRNVNQALLHCRAIFESEQDTKDISREEIGQVTSDIVKGLDLLDVAAAFTRETSKAQTEESVFEHKYPDPATESSDQHEKKSSKKRKLDSNTSSKQLPPPDTDSSSNRNSIGSRPQELSKKLKESLISTRVRSYSHKHNFLAQPTVPVNDEDYELYLKDVYRFARQSGLKRKRAIACVIEAVEVLPETLRCHQQLLFASPSTELLDGNLEEPPTEDQEMPLIVSDAETEIKTRAPIVREGQLLTPVASFSRQYPVELPHPKLEAPARKNDNQTESASNGRKKKFKKAKDMQTTPQSSSLQNSSKPATLDEFDSSDRRSKSLRKRERKRDRKANQNHSFTNSLLSDNKRFPQGTVTPSQHFVSTSPATEVTSILQARSPSLELGTSFSHIGPSIKSFEKRSSFMNQRLNLPGRRIIPESPEIGDSITVYSRSKRERVDRENKSNSQKHLFDSIAPQTMPGSTGKGNEVENFLTPNGEAIPYGLPTSARRRVSFDMISPMEQHFPSPMIRPAKPAMRIGPNANNGEKRDPLGEKNI</sequence>
<feature type="compositionally biased region" description="Basic and acidic residues" evidence="1">
    <location>
        <begin position="187"/>
        <end position="201"/>
    </location>
</feature>
<protein>
    <submittedName>
        <fullName evidence="2">Uncharacterized protein</fullName>
    </submittedName>
</protein>
<feature type="compositionally biased region" description="Basic and acidic residues" evidence="1">
    <location>
        <begin position="391"/>
        <end position="404"/>
    </location>
</feature>
<keyword evidence="3" id="KW-1185">Reference proteome</keyword>
<reference evidence="2" key="1">
    <citation type="journal article" date="2020" name="Stud. Mycol.">
        <title>101 Dothideomycetes genomes: a test case for predicting lifestyles and emergence of pathogens.</title>
        <authorList>
            <person name="Haridas S."/>
            <person name="Albert R."/>
            <person name="Binder M."/>
            <person name="Bloem J."/>
            <person name="Labutti K."/>
            <person name="Salamov A."/>
            <person name="Andreopoulos B."/>
            <person name="Baker S."/>
            <person name="Barry K."/>
            <person name="Bills G."/>
            <person name="Bluhm B."/>
            <person name="Cannon C."/>
            <person name="Castanera R."/>
            <person name="Culley D."/>
            <person name="Daum C."/>
            <person name="Ezra D."/>
            <person name="Gonzalez J."/>
            <person name="Henrissat B."/>
            <person name="Kuo A."/>
            <person name="Liang C."/>
            <person name="Lipzen A."/>
            <person name="Lutzoni F."/>
            <person name="Magnuson J."/>
            <person name="Mondo S."/>
            <person name="Nolan M."/>
            <person name="Ohm R."/>
            <person name="Pangilinan J."/>
            <person name="Park H.-J."/>
            <person name="Ramirez L."/>
            <person name="Alfaro M."/>
            <person name="Sun H."/>
            <person name="Tritt A."/>
            <person name="Yoshinaga Y."/>
            <person name="Zwiers L.-H."/>
            <person name="Turgeon B."/>
            <person name="Goodwin S."/>
            <person name="Spatafora J."/>
            <person name="Crous P."/>
            <person name="Grigoriev I."/>
        </authorList>
    </citation>
    <scope>NUCLEOTIDE SEQUENCE</scope>
    <source>
        <strain evidence="2">CBS 101060</strain>
    </source>
</reference>
<feature type="region of interest" description="Disordered" evidence="1">
    <location>
        <begin position="564"/>
        <end position="601"/>
    </location>
</feature>
<evidence type="ECO:0000313" key="3">
    <source>
        <dbReference type="Proteomes" id="UP000799429"/>
    </source>
</evidence>
<comment type="caution">
    <text evidence="2">The sequence shown here is derived from an EMBL/GenBank/DDBJ whole genome shotgun (WGS) entry which is preliminary data.</text>
</comment>
<feature type="compositionally biased region" description="Basic residues" evidence="1">
    <location>
        <begin position="452"/>
        <end position="463"/>
    </location>
</feature>
<dbReference type="AlphaFoldDB" id="A0A9P4VR91"/>
<feature type="compositionally biased region" description="Polar residues" evidence="1">
    <location>
        <begin position="485"/>
        <end position="497"/>
    </location>
</feature>
<feature type="compositionally biased region" description="Polar residues" evidence="1">
    <location>
        <begin position="223"/>
        <end position="246"/>
    </location>
</feature>
<feature type="region of interest" description="Disordered" evidence="1">
    <location>
        <begin position="634"/>
        <end position="667"/>
    </location>
</feature>
<feature type="region of interest" description="Disordered" evidence="1">
    <location>
        <begin position="390"/>
        <end position="497"/>
    </location>
</feature>
<feature type="region of interest" description="Disordered" evidence="1">
    <location>
        <begin position="187"/>
        <end position="252"/>
    </location>
</feature>
<feature type="compositionally biased region" description="Basic and acidic residues" evidence="1">
    <location>
        <begin position="656"/>
        <end position="667"/>
    </location>
</feature>
<dbReference type="EMBL" id="MU006089">
    <property type="protein sequence ID" value="KAF2842681.1"/>
    <property type="molecule type" value="Genomic_DNA"/>
</dbReference>
<organism evidence="2 3">
    <name type="scientific">Patellaria atrata CBS 101060</name>
    <dbReference type="NCBI Taxonomy" id="1346257"/>
    <lineage>
        <taxon>Eukaryota</taxon>
        <taxon>Fungi</taxon>
        <taxon>Dikarya</taxon>
        <taxon>Ascomycota</taxon>
        <taxon>Pezizomycotina</taxon>
        <taxon>Dothideomycetes</taxon>
        <taxon>Dothideomycetes incertae sedis</taxon>
        <taxon>Patellariales</taxon>
        <taxon>Patellariaceae</taxon>
        <taxon>Patellaria</taxon>
    </lineage>
</organism>
<name>A0A9P4VR91_9PEZI</name>